<keyword evidence="2" id="KW-0812">Transmembrane</keyword>
<dbReference type="PANTHER" id="PTHR47829:SF1">
    <property type="entry name" value="HAD FAMILY PHOSPHATASE"/>
    <property type="match status" value="1"/>
</dbReference>
<reference evidence="4 5" key="1">
    <citation type="submission" date="2023-08" db="EMBL/GenBank/DDBJ databases">
        <title>Genome sequence of Thermaerobacter compostii strain Ins1, a spore-forming filamentous bacterium isolated from a deep geothermal reservoir.</title>
        <authorList>
            <person name="Bregnard D."/>
            <person name="Gonzalez D."/>
            <person name="Junier P."/>
        </authorList>
    </citation>
    <scope>NUCLEOTIDE SEQUENCE [LARGE SCALE GENOMIC DNA]</scope>
    <source>
        <strain evidence="4 5">Ins1</strain>
    </source>
</reference>
<dbReference type="InterPro" id="IPR052898">
    <property type="entry name" value="ACAD10-like"/>
</dbReference>
<evidence type="ECO:0000313" key="5">
    <source>
        <dbReference type="Proteomes" id="UP001304683"/>
    </source>
</evidence>
<keyword evidence="2" id="KW-0472">Membrane</keyword>
<organism evidence="4 5">
    <name type="scientific">Thermaerobacter composti</name>
    <dbReference type="NCBI Taxonomy" id="554949"/>
    <lineage>
        <taxon>Bacteria</taxon>
        <taxon>Bacillati</taxon>
        <taxon>Bacillota</taxon>
        <taxon>Clostridia</taxon>
        <taxon>Eubacteriales</taxon>
        <taxon>Clostridiales Family XVII. Incertae Sedis</taxon>
        <taxon>Thermaerobacter</taxon>
    </lineage>
</organism>
<accession>A0ABZ0QM55</accession>
<proteinExistence type="predicted"/>
<dbReference type="Gene3D" id="3.90.1200.10">
    <property type="match status" value="1"/>
</dbReference>
<dbReference type="PANTHER" id="PTHR47829">
    <property type="entry name" value="HYDROLASE, PUTATIVE (AFU_ORTHOLOGUE AFUA_1G12880)-RELATED"/>
    <property type="match status" value="1"/>
</dbReference>
<sequence length="377" mass="42011">MNHRPTEERARPVRPEETGPAGATPATIPVRPGEEFDLDAVTRFLQERVPAFPGPPLTVRQFPAGASNLTYLLRAGTWQAVLRRPPFGPLPPKAHDMVREATILERLHAVFPLAPRPLAICADASILGAPFYVMEYRPGIVLDRDFPPGVRPEPGLCRQLSYLVVDTLADLHAVDFRAAGLADLGRPEGFLQRQVEGWIGRWQRVETEPIPALAPLLRWLQAHVPAQAGSALIHNDFKLNNLVLAPTLDRVVAVLDWEMATLGDPLFDLGVSLSYWVHADDPDVLRHGLPTVTTQAGFIRREEFVQRYALRTGRDVSGIGWYLLFAYFKLAVIVQQIYYRWRAGQTRDPRFATFGAMARDLIEYAAEAVAGRGRGLL</sequence>
<dbReference type="CDD" id="cd05154">
    <property type="entry name" value="ACAD10_11_N-like"/>
    <property type="match status" value="1"/>
</dbReference>
<keyword evidence="2" id="KW-1133">Transmembrane helix</keyword>
<evidence type="ECO:0000256" key="1">
    <source>
        <dbReference type="SAM" id="MobiDB-lite"/>
    </source>
</evidence>
<feature type="compositionally biased region" description="Basic and acidic residues" evidence="1">
    <location>
        <begin position="1"/>
        <end position="17"/>
    </location>
</feature>
<dbReference type="Gene3D" id="3.30.200.20">
    <property type="entry name" value="Phosphorylase Kinase, domain 1"/>
    <property type="match status" value="1"/>
</dbReference>
<gene>
    <name evidence="4" type="ORF">Q5761_09405</name>
</gene>
<dbReference type="InterPro" id="IPR002575">
    <property type="entry name" value="Aminoglycoside_PTrfase"/>
</dbReference>
<feature type="domain" description="Aminoglycoside phosphotransferase" evidence="3">
    <location>
        <begin position="58"/>
        <end position="285"/>
    </location>
</feature>
<dbReference type="Pfam" id="PF01636">
    <property type="entry name" value="APH"/>
    <property type="match status" value="1"/>
</dbReference>
<feature type="transmembrane region" description="Helical" evidence="2">
    <location>
        <begin position="319"/>
        <end position="339"/>
    </location>
</feature>
<keyword evidence="5" id="KW-1185">Reference proteome</keyword>
<dbReference type="InterPro" id="IPR041726">
    <property type="entry name" value="ACAD10_11_N"/>
</dbReference>
<dbReference type="RefSeq" id="WP_318750392.1">
    <property type="nucleotide sequence ID" value="NZ_CP132508.1"/>
</dbReference>
<dbReference type="SUPFAM" id="SSF56112">
    <property type="entry name" value="Protein kinase-like (PK-like)"/>
    <property type="match status" value="1"/>
</dbReference>
<dbReference type="Proteomes" id="UP001304683">
    <property type="component" value="Chromosome"/>
</dbReference>
<evidence type="ECO:0000259" key="3">
    <source>
        <dbReference type="Pfam" id="PF01636"/>
    </source>
</evidence>
<evidence type="ECO:0000256" key="2">
    <source>
        <dbReference type="SAM" id="Phobius"/>
    </source>
</evidence>
<dbReference type="EMBL" id="CP132508">
    <property type="protein sequence ID" value="WPD18569.1"/>
    <property type="molecule type" value="Genomic_DNA"/>
</dbReference>
<name>A0ABZ0QM55_9FIRM</name>
<feature type="region of interest" description="Disordered" evidence="1">
    <location>
        <begin position="1"/>
        <end position="31"/>
    </location>
</feature>
<dbReference type="InterPro" id="IPR011009">
    <property type="entry name" value="Kinase-like_dom_sf"/>
</dbReference>
<evidence type="ECO:0000313" key="4">
    <source>
        <dbReference type="EMBL" id="WPD18569.1"/>
    </source>
</evidence>
<protein>
    <submittedName>
        <fullName evidence="4">Phosphotransferase family protein</fullName>
    </submittedName>
</protein>